<dbReference type="Proteomes" id="UP000694546">
    <property type="component" value="Chromosome 15"/>
</dbReference>
<dbReference type="PANTHER" id="PTHR24171:SF8">
    <property type="entry name" value="BRCA1-ASSOCIATED RING DOMAIN PROTEIN 1"/>
    <property type="match status" value="1"/>
</dbReference>
<dbReference type="SMART" id="SM00248">
    <property type="entry name" value="ANK"/>
    <property type="match status" value="4"/>
</dbReference>
<feature type="repeat" description="ANK" evidence="3">
    <location>
        <begin position="120"/>
        <end position="152"/>
    </location>
</feature>
<dbReference type="PROSITE" id="PS50088">
    <property type="entry name" value="ANK_REPEAT"/>
    <property type="match status" value="4"/>
</dbReference>
<name>A0A8C5CMM7_GADMO</name>
<dbReference type="OrthoDB" id="426293at2759"/>
<keyword evidence="1" id="KW-0677">Repeat</keyword>
<dbReference type="InterPro" id="IPR002110">
    <property type="entry name" value="Ankyrin_rpt"/>
</dbReference>
<sequence length="293" mass="32136">MMGGVLMSSRGTPCMAGHTSRHALSRSLMEASFVLFTQAEARRIPADLLQEMMNLGSETPAGRSRRRWSVKRTSPWASMPMPVFGPVDTEDFLSAAIQGRQPVVEKYLSDDGNPNACDRLGRTALHRASMGGHLAVVCSLLDRGADVQSTDRLGSRPVHWACRGGRVEVIRALTERGGDLDARDKLHSTPLHVATRTGHGDIVEYLLSCGVRVNCRDREGDTALHDAVRLHRGAIVKLLIAAGADTQIRNHEGLTALEQVKQWHSDTMEIRQRVEQLREAGQQASDGREAGEH</sequence>
<reference evidence="4" key="2">
    <citation type="submission" date="2025-09" db="UniProtKB">
        <authorList>
            <consortium name="Ensembl"/>
        </authorList>
    </citation>
    <scope>IDENTIFICATION</scope>
</reference>
<dbReference type="AlphaFoldDB" id="A0A8C5CMM7"/>
<dbReference type="Gene3D" id="1.25.40.20">
    <property type="entry name" value="Ankyrin repeat-containing domain"/>
    <property type="match status" value="2"/>
</dbReference>
<dbReference type="GO" id="GO:0005634">
    <property type="term" value="C:nucleus"/>
    <property type="evidence" value="ECO:0007669"/>
    <property type="project" value="TreeGrafter"/>
</dbReference>
<reference evidence="4" key="1">
    <citation type="submission" date="2025-08" db="UniProtKB">
        <authorList>
            <consortium name="Ensembl"/>
        </authorList>
    </citation>
    <scope>IDENTIFICATION</scope>
</reference>
<feature type="repeat" description="ANK" evidence="3">
    <location>
        <begin position="153"/>
        <end position="185"/>
    </location>
</feature>
<evidence type="ECO:0000313" key="4">
    <source>
        <dbReference type="Ensembl" id="ENSGMOP00000062214.1"/>
    </source>
</evidence>
<protein>
    <submittedName>
        <fullName evidence="4">Ankyrin repeat domain-containing protein 2-like</fullName>
    </submittedName>
</protein>
<dbReference type="GeneTree" id="ENSGT00940000153956"/>
<evidence type="ECO:0000256" key="1">
    <source>
        <dbReference type="ARBA" id="ARBA00022737"/>
    </source>
</evidence>
<dbReference type="Pfam" id="PF13637">
    <property type="entry name" value="Ank_4"/>
    <property type="match status" value="1"/>
</dbReference>
<keyword evidence="2 3" id="KW-0040">ANK repeat</keyword>
<dbReference type="GeneID" id="115559580"/>
<feature type="repeat" description="ANK" evidence="3">
    <location>
        <begin position="219"/>
        <end position="251"/>
    </location>
</feature>
<dbReference type="Ensembl" id="ENSGMOT00000048197.1">
    <property type="protein sequence ID" value="ENSGMOP00000062214.1"/>
    <property type="gene ID" value="ENSGMOG00000022190.1"/>
</dbReference>
<organism evidence="4 5">
    <name type="scientific">Gadus morhua</name>
    <name type="common">Atlantic cod</name>
    <dbReference type="NCBI Taxonomy" id="8049"/>
    <lineage>
        <taxon>Eukaryota</taxon>
        <taxon>Metazoa</taxon>
        <taxon>Chordata</taxon>
        <taxon>Craniata</taxon>
        <taxon>Vertebrata</taxon>
        <taxon>Euteleostomi</taxon>
        <taxon>Actinopterygii</taxon>
        <taxon>Neopterygii</taxon>
        <taxon>Teleostei</taxon>
        <taxon>Neoteleostei</taxon>
        <taxon>Acanthomorphata</taxon>
        <taxon>Zeiogadaria</taxon>
        <taxon>Gadariae</taxon>
        <taxon>Gadiformes</taxon>
        <taxon>Gadoidei</taxon>
        <taxon>Gadidae</taxon>
        <taxon>Gadus</taxon>
    </lineage>
</organism>
<dbReference type="PANTHER" id="PTHR24171">
    <property type="entry name" value="ANKYRIN REPEAT DOMAIN-CONTAINING PROTEIN 39-RELATED"/>
    <property type="match status" value="1"/>
</dbReference>
<dbReference type="InterPro" id="IPR036770">
    <property type="entry name" value="Ankyrin_rpt-contain_sf"/>
</dbReference>
<keyword evidence="5" id="KW-1185">Reference proteome</keyword>
<evidence type="ECO:0000313" key="5">
    <source>
        <dbReference type="Proteomes" id="UP000694546"/>
    </source>
</evidence>
<evidence type="ECO:0000256" key="2">
    <source>
        <dbReference type="ARBA" id="ARBA00023043"/>
    </source>
</evidence>
<proteinExistence type="predicted"/>
<evidence type="ECO:0000256" key="3">
    <source>
        <dbReference type="PROSITE-ProRule" id="PRU00023"/>
    </source>
</evidence>
<dbReference type="SUPFAM" id="SSF48403">
    <property type="entry name" value="Ankyrin repeat"/>
    <property type="match status" value="1"/>
</dbReference>
<gene>
    <name evidence="4" type="primary">LOC115559580</name>
</gene>
<dbReference type="PRINTS" id="PR01415">
    <property type="entry name" value="ANKYRIN"/>
</dbReference>
<accession>A0A8C5CMM7</accession>
<dbReference type="Pfam" id="PF12796">
    <property type="entry name" value="Ank_2"/>
    <property type="match status" value="1"/>
</dbReference>
<dbReference type="OMA" id="MMAKNEA"/>
<dbReference type="RefSeq" id="XP_030234322.1">
    <property type="nucleotide sequence ID" value="XM_030378462.1"/>
</dbReference>
<feature type="repeat" description="ANK" evidence="3">
    <location>
        <begin position="186"/>
        <end position="218"/>
    </location>
</feature>
<dbReference type="PROSITE" id="PS50297">
    <property type="entry name" value="ANK_REP_REGION"/>
    <property type="match status" value="4"/>
</dbReference>